<dbReference type="Proteomes" id="UP000683559">
    <property type="component" value="Chromosome"/>
</dbReference>
<gene>
    <name evidence="1" type="ORF">KP001_02180</name>
</gene>
<keyword evidence="2" id="KW-1185">Reference proteome</keyword>
<dbReference type="EMBL" id="CP077683">
    <property type="protein sequence ID" value="QXE91374.1"/>
    <property type="molecule type" value="Genomic_DNA"/>
</dbReference>
<name>A0ABX8LM24_9BACT</name>
<sequence length="99" mass="10712">MRLSLSSSYLVLTGALLLLLVAAALHASFAARALLPGVSLMNWQVRTLELTDLTLFSEASYTRNLALADRFTPFQDSPMALEHFPSGSVAGPPAQLRRP</sequence>
<accession>A0ABX8LM24</accession>
<evidence type="ECO:0000313" key="2">
    <source>
        <dbReference type="Proteomes" id="UP000683559"/>
    </source>
</evidence>
<dbReference type="RefSeq" id="WP_217287959.1">
    <property type="nucleotide sequence ID" value="NZ_CP077683.1"/>
</dbReference>
<protein>
    <submittedName>
        <fullName evidence="1">Uncharacterized protein</fullName>
    </submittedName>
</protein>
<proteinExistence type="predicted"/>
<reference evidence="1 2" key="1">
    <citation type="submission" date="2021-06" db="EMBL/GenBank/DDBJ databases">
        <title>Gemonas diversity in paddy soil.</title>
        <authorList>
            <person name="Liu G."/>
        </authorList>
    </citation>
    <scope>NUCLEOTIDE SEQUENCE [LARGE SCALE GENOMIC DNA]</scope>
    <source>
        <strain evidence="1 2">RG2</strain>
    </source>
</reference>
<evidence type="ECO:0000313" key="1">
    <source>
        <dbReference type="EMBL" id="QXE91374.1"/>
    </source>
</evidence>
<organism evidence="1 2">
    <name type="scientific">Geomonas subterranea</name>
    <dbReference type="NCBI Taxonomy" id="2847989"/>
    <lineage>
        <taxon>Bacteria</taxon>
        <taxon>Pseudomonadati</taxon>
        <taxon>Thermodesulfobacteriota</taxon>
        <taxon>Desulfuromonadia</taxon>
        <taxon>Geobacterales</taxon>
        <taxon>Geobacteraceae</taxon>
        <taxon>Geomonas</taxon>
    </lineage>
</organism>